<protein>
    <recommendedName>
        <fullName evidence="5">Carrier domain-containing protein</fullName>
    </recommendedName>
</protein>
<dbReference type="Gene3D" id="3.40.50.12780">
    <property type="entry name" value="N-terminal domain of ligase-like"/>
    <property type="match status" value="1"/>
</dbReference>
<dbReference type="InterPro" id="IPR020806">
    <property type="entry name" value="PKS_PP-bd"/>
</dbReference>
<gene>
    <name evidence="6" type="ORF">GCM10010347_31210</name>
</gene>
<dbReference type="Pfam" id="PF00550">
    <property type="entry name" value="PP-binding"/>
    <property type="match status" value="2"/>
</dbReference>
<dbReference type="Gene3D" id="3.40.50.980">
    <property type="match status" value="2"/>
</dbReference>
<dbReference type="SUPFAM" id="SSF53474">
    <property type="entry name" value="alpha/beta-Hydrolases"/>
    <property type="match status" value="1"/>
</dbReference>
<dbReference type="Gene3D" id="2.30.38.10">
    <property type="entry name" value="Luciferase, Domain 3"/>
    <property type="match status" value="1"/>
</dbReference>
<dbReference type="InterPro" id="IPR006162">
    <property type="entry name" value="Ppantetheine_attach_site"/>
</dbReference>
<dbReference type="Pfam" id="PF00501">
    <property type="entry name" value="AMP-binding"/>
    <property type="match status" value="3"/>
</dbReference>
<dbReference type="InterPro" id="IPR025110">
    <property type="entry name" value="AMP-bd_C"/>
</dbReference>
<feature type="region of interest" description="Disordered" evidence="4">
    <location>
        <begin position="1996"/>
        <end position="2016"/>
    </location>
</feature>
<dbReference type="SMART" id="SM00823">
    <property type="entry name" value="PKS_PP"/>
    <property type="match status" value="2"/>
</dbReference>
<dbReference type="Gene3D" id="3.30.559.10">
    <property type="entry name" value="Chloramphenicol acetyltransferase-like domain"/>
    <property type="match status" value="2"/>
</dbReference>
<dbReference type="InterPro" id="IPR023213">
    <property type="entry name" value="CAT-like_dom_sf"/>
</dbReference>
<keyword evidence="7" id="KW-1185">Reference proteome</keyword>
<dbReference type="CDD" id="cd05930">
    <property type="entry name" value="A_NRPS"/>
    <property type="match status" value="1"/>
</dbReference>
<proteinExistence type="predicted"/>
<dbReference type="Gene3D" id="1.10.1200.10">
    <property type="entry name" value="ACP-like"/>
    <property type="match status" value="1"/>
</dbReference>
<keyword evidence="3" id="KW-0597">Phosphoprotein</keyword>
<dbReference type="InterPro" id="IPR036736">
    <property type="entry name" value="ACP-like_sf"/>
</dbReference>
<evidence type="ECO:0000256" key="4">
    <source>
        <dbReference type="SAM" id="MobiDB-lite"/>
    </source>
</evidence>
<dbReference type="InterPro" id="IPR029058">
    <property type="entry name" value="AB_hydrolase_fold"/>
</dbReference>
<dbReference type="Gene3D" id="3.40.50.1820">
    <property type="entry name" value="alpha/beta hydrolase"/>
    <property type="match status" value="1"/>
</dbReference>
<sequence length="2349" mass="249289">MPSTAPTASAVLDGGPAITPAPGVLDRIAAQDAEHVALVHGERRLTYGQLALAVAFRADELAAAGAGPGRLVAVHRPRGVDAVVGLLAALRTGAAYLPLDPGAPAARNASILADCTGAEVRLTDGESVLPGPGVTEDAAYVIYTSGSTGTPNGVVVGREALAHFVAGATVRYGITAEDRVLQFAPLHFDASVEEVFLTLGAGGTLVLRDEDMLDVPGLLAGCVAHAITVLDLPTAYWHELAHALATGVAELPPTLRTVVIGGEAALPERVAQWCRAVDPERVRLLNTYGPTEATVVATVADLSRHPGGPVPIGLPLPGVRAAVVDGELWLLGGGLAHGYLGRPELTAARFAALEGRTAYRTGDLVHVRGEDGQLGFQGRADDEVKINGHRVDPASVESVLTGHPGVREAAVVPQETSDGVKRLVAYVVADAGVSATALRSRVRAELPAAAVPSAVNLVDALPRTSSGKIDRKVLKAPEGDGGADRVFDGVVLPAGDRVPLSFAQRRLWFLAGLEGPSATYNLPLVLRLDTVPDRQALAAALADVVERHEVLRTVYPAVDSEPYQHVLAAPRVPLTVRECTPQQLPLLVSRFTAGTFDLSAHLPLRARLFLPGDGSATLALLTHHIATDGWSVPPLLRDLRQAYEARLGAGAPQWEPLPVQYADYTLWQQELLADPSPLLAHWRDALDGMPTVLDLPADRPRPAEPTGAGATLVARLDADAHRRLSKLAEERGASMLMALQPALALALAAAGAGTDIAIGTPVAGRGDEALSDLVGFFVNTLVLRTDVSGGASYAELVDRARDADLAAYAHQELPFDLLVEHLNPERGLAVNPFFQVMLTVQEEDGTDLAPGGGLTGRFVEPGLEAAKFDLSASCVELADGGLEVWWQYAADLFDAPTAQLLLDAFLRALSRAAQDPHGPTGDAAPALLTEEEASGLAERREGLARARALEPAPAAAAGDPAVTEVLCTLFAEVIGLGRVAPDENFFSVGGHSMMGVRLVNRIRATLGVEARIRDLFLAPTPAELAVRLLRETAPAGRPALVPVPLQERPESLPLSYAQRRLWFVDQLEGPSGSYTIPFALRLERPLDPAVLAEALADVAGRHEVLRTVYPAVDGQPYQRVVEAARPVLDLVTAGPGGLDAAVDEAAGHVFDLAAELPFRASLISTDDAQALVLLVHHIAADGWSTGPLLADLAAAYEARLAGAAPAWLPLPVQYADYTLWERAALDGEASAAHLAYWQQTLGDAPPVLELTSSRTRPADASHRGAATPVDLDAATHARLEELALEHGTTLFTVVQAAFAALLTRHGAGTDLPLGTVTAGRDDEALSDLVGFFVNTLVLRCDTSGDPRFSELLRRVKETDLAAYAHQDVPFDLVVERLNPVRSTAHHPLVQAIVQVHPAEPETPPGAALAGTPLGTTSGFTKFDLTVSLREVRDADGAPGGLAGVLEYATDLYDADTAALLATHLARVLRAVAEDPGQRIGDVRLMSAEEEFRLVTEYNDTATPQAPCGLVHERFAAQARRTPDRIALSYGEETLTFAELDRRANALAHRLIGAGVARDGAVAVLMDRTPHLLVAALAVLKCGAAYVPLDPRLPDPRVRMITEDVAATVLLTQEAHLGRTAVEQERAAGVRVLAVDTLGLEGDATDPGISVGEDALMYVMFTSGSTGRPKGVGVTHRNVVELVTDRCWNLANHRRMLVHSAIGFDASTYELWVPLLGGGQLVIAPGDGTDVAELDHTIRTYDVTAAYFTMGLFHVMADEGLDTLKLLREVWTGGDVASPSALQRVLTHCPETVLVHSYGPTETTFASHQQRFPLAERTLEGVYLGSALDNTRVHVLDERLRPVPPGVAGEMYIAGTQVARGYIGRPGLTAERFVADPFGGDGGRMYRTGDLVHWTADGQLRFIGRADGQIKLRGFRIEPGEIEETLARHPGVGQVAVVVFEDGPGGKRLVAYAVPRAGHTLTEAGLLRWAAGELPEHMVPSAAVLLDAIPLTVNGKPDRGALPAPAPAARPSGRPPRTPREEILCGLFAEVLGVEGVGIDDSFFGLGGHSLLGVRLVSRMRTVLGLERGVRDLFRTPTVAGLLGDEPTGFDPMGVLLPLNARGARAPLFCVHPGTGVGWPYAGLTQHLGPDQPLYAIQARALSELGHSPESVEEMVEDYLPLIREVQPHGPYRFLGWSFGGTVAHALAVRLAELGERTDLLAMMDVHLLPTEPVRRRMTPAQKRDMLVGDASDEPADAPFDVDALIGLVRLKDPVLGAFSDAEIRSVIGASINHAEIMNLYAPRPVATDLIFLAAIEDGETENTLAQHWIPYVEGRVENHVIGVPHTRMGEPEPLALIGRILSEKLRSLS</sequence>
<dbReference type="InterPro" id="IPR000873">
    <property type="entry name" value="AMP-dep_synth/lig_dom"/>
</dbReference>
<dbReference type="Pfam" id="PF00668">
    <property type="entry name" value="Condensation"/>
    <property type="match status" value="2"/>
</dbReference>
<evidence type="ECO:0000256" key="3">
    <source>
        <dbReference type="ARBA" id="ARBA00022553"/>
    </source>
</evidence>
<dbReference type="PANTHER" id="PTHR45527">
    <property type="entry name" value="NONRIBOSOMAL PEPTIDE SYNTHETASE"/>
    <property type="match status" value="1"/>
</dbReference>
<dbReference type="CDD" id="cd12117">
    <property type="entry name" value="A_NRPS_Srf_like"/>
    <property type="match status" value="1"/>
</dbReference>
<name>A0ABQ3ESW6_9ACTN</name>
<dbReference type="InterPro" id="IPR042099">
    <property type="entry name" value="ANL_N_sf"/>
</dbReference>
<comment type="caution">
    <text evidence="6">The sequence shown here is derived from an EMBL/GenBank/DDBJ whole genome shotgun (WGS) entry which is preliminary data.</text>
</comment>
<reference evidence="7" key="1">
    <citation type="journal article" date="2019" name="Int. J. Syst. Evol. Microbiol.">
        <title>The Global Catalogue of Microorganisms (GCM) 10K type strain sequencing project: providing services to taxonomists for standard genome sequencing and annotation.</title>
        <authorList>
            <consortium name="The Broad Institute Genomics Platform"/>
            <consortium name="The Broad Institute Genome Sequencing Center for Infectious Disease"/>
            <person name="Wu L."/>
            <person name="Ma J."/>
        </authorList>
    </citation>
    <scope>NUCLEOTIDE SEQUENCE [LARGE SCALE GENOMIC DNA]</scope>
    <source>
        <strain evidence="7">JCM 4738</strain>
    </source>
</reference>
<dbReference type="InterPro" id="IPR001031">
    <property type="entry name" value="Thioesterase"/>
</dbReference>
<dbReference type="SUPFAM" id="SSF52777">
    <property type="entry name" value="CoA-dependent acyltransferases"/>
    <property type="match status" value="4"/>
</dbReference>
<dbReference type="Gene3D" id="3.30.559.30">
    <property type="entry name" value="Nonribosomal peptide synthetase, condensation domain"/>
    <property type="match status" value="2"/>
</dbReference>
<dbReference type="NCBIfam" id="TIGR01733">
    <property type="entry name" value="AA-adenyl-dom"/>
    <property type="match status" value="1"/>
</dbReference>
<dbReference type="CDD" id="cd19540">
    <property type="entry name" value="LCL_NRPS-like"/>
    <property type="match status" value="2"/>
</dbReference>
<feature type="domain" description="Carrier" evidence="5">
    <location>
        <begin position="957"/>
        <end position="1032"/>
    </location>
</feature>
<dbReference type="Pfam" id="PF13193">
    <property type="entry name" value="AMP-binding_C"/>
    <property type="match status" value="2"/>
</dbReference>
<dbReference type="InterPro" id="IPR045851">
    <property type="entry name" value="AMP-bd_C_sf"/>
</dbReference>
<evidence type="ECO:0000259" key="5">
    <source>
        <dbReference type="PROSITE" id="PS50075"/>
    </source>
</evidence>
<dbReference type="SUPFAM" id="SSF47336">
    <property type="entry name" value="ACP-like"/>
    <property type="match status" value="2"/>
</dbReference>
<dbReference type="Pfam" id="PF00975">
    <property type="entry name" value="Thioesterase"/>
    <property type="match status" value="1"/>
</dbReference>
<keyword evidence="2" id="KW-0596">Phosphopantetheine</keyword>
<comment type="cofactor">
    <cofactor evidence="1">
        <name>pantetheine 4'-phosphate</name>
        <dbReference type="ChEBI" id="CHEBI:47942"/>
    </cofactor>
</comment>
<evidence type="ECO:0000256" key="1">
    <source>
        <dbReference type="ARBA" id="ARBA00001957"/>
    </source>
</evidence>
<dbReference type="SUPFAM" id="SSF56801">
    <property type="entry name" value="Acetyl-CoA synthetase-like"/>
    <property type="match status" value="2"/>
</dbReference>
<dbReference type="PROSITE" id="PS00455">
    <property type="entry name" value="AMP_BINDING"/>
    <property type="match status" value="1"/>
</dbReference>
<dbReference type="EMBL" id="BMVP01000005">
    <property type="protein sequence ID" value="GHB59037.1"/>
    <property type="molecule type" value="Genomic_DNA"/>
</dbReference>
<dbReference type="InterPro" id="IPR020845">
    <property type="entry name" value="AMP-binding_CS"/>
</dbReference>
<dbReference type="InterPro" id="IPR009081">
    <property type="entry name" value="PP-bd_ACP"/>
</dbReference>
<evidence type="ECO:0000313" key="7">
    <source>
        <dbReference type="Proteomes" id="UP000642673"/>
    </source>
</evidence>
<evidence type="ECO:0000256" key="2">
    <source>
        <dbReference type="ARBA" id="ARBA00022450"/>
    </source>
</evidence>
<dbReference type="PROSITE" id="PS00012">
    <property type="entry name" value="PHOSPHOPANTETHEINE"/>
    <property type="match status" value="2"/>
</dbReference>
<accession>A0ABQ3ESW6</accession>
<evidence type="ECO:0000313" key="6">
    <source>
        <dbReference type="EMBL" id="GHB59037.1"/>
    </source>
</evidence>
<dbReference type="InterPro" id="IPR001242">
    <property type="entry name" value="Condensation_dom"/>
</dbReference>
<organism evidence="6 7">
    <name type="scientific">Streptomyces cirratus</name>
    <dbReference type="NCBI Taxonomy" id="68187"/>
    <lineage>
        <taxon>Bacteria</taxon>
        <taxon>Bacillati</taxon>
        <taxon>Actinomycetota</taxon>
        <taxon>Actinomycetes</taxon>
        <taxon>Kitasatosporales</taxon>
        <taxon>Streptomycetaceae</taxon>
        <taxon>Streptomyces</taxon>
    </lineage>
</organism>
<dbReference type="PROSITE" id="PS50075">
    <property type="entry name" value="CARRIER"/>
    <property type="match status" value="2"/>
</dbReference>
<dbReference type="RefSeq" id="WP_190184761.1">
    <property type="nucleotide sequence ID" value="NZ_BMVP01000005.1"/>
</dbReference>
<dbReference type="Proteomes" id="UP000642673">
    <property type="component" value="Unassembled WGS sequence"/>
</dbReference>
<dbReference type="Gene3D" id="3.30.300.30">
    <property type="match status" value="2"/>
</dbReference>
<dbReference type="InterPro" id="IPR010071">
    <property type="entry name" value="AA_adenyl_dom"/>
</dbReference>
<dbReference type="PANTHER" id="PTHR45527:SF1">
    <property type="entry name" value="FATTY ACID SYNTHASE"/>
    <property type="match status" value="1"/>
</dbReference>
<feature type="domain" description="Carrier" evidence="5">
    <location>
        <begin position="2014"/>
        <end position="2089"/>
    </location>
</feature>
<feature type="compositionally biased region" description="Pro residues" evidence="4">
    <location>
        <begin position="2003"/>
        <end position="2015"/>
    </location>
</feature>